<dbReference type="PANTHER" id="PTHR23150:SF19">
    <property type="entry name" value="FORMYLGLYCINE-GENERATING ENZYME"/>
    <property type="match status" value="1"/>
</dbReference>
<dbReference type="Proteomes" id="UP000509594">
    <property type="component" value="Chromosome"/>
</dbReference>
<name>A0A7D5E9Z5_9EURY</name>
<dbReference type="OrthoDB" id="136349at2157"/>
<keyword evidence="4" id="KW-1185">Reference proteome</keyword>
<dbReference type="InterPro" id="IPR005532">
    <property type="entry name" value="SUMF_dom"/>
</dbReference>
<gene>
    <name evidence="3" type="ORF">HWN40_07015</name>
</gene>
<dbReference type="InterPro" id="IPR016187">
    <property type="entry name" value="CTDL_fold"/>
</dbReference>
<proteinExistence type="predicted"/>
<organism evidence="3 4">
    <name type="scientific">Methanolobus zinderi</name>
    <dbReference type="NCBI Taxonomy" id="536044"/>
    <lineage>
        <taxon>Archaea</taxon>
        <taxon>Methanobacteriati</taxon>
        <taxon>Methanobacteriota</taxon>
        <taxon>Stenosarchaea group</taxon>
        <taxon>Methanomicrobia</taxon>
        <taxon>Methanosarcinales</taxon>
        <taxon>Methanosarcinaceae</taxon>
        <taxon>Methanolobus</taxon>
    </lineage>
</organism>
<accession>A0A7D5E9Z5</accession>
<evidence type="ECO:0000259" key="2">
    <source>
        <dbReference type="Pfam" id="PF03781"/>
    </source>
</evidence>
<sequence length="278" mass="31605">MLICTLVTVTVLSSGCTDTEETPEAEQENPAEVSAETEAEDTESVDDSTYTNSIGMEFVKVPAGEFVMGSPDDEAYRDRDEEPQHLVTISDEFYMGSYEVTQEQWKAIMDSEPFYFEGDDLPAEKISWTNANKFIEELNRIEDTDKYRLPTEAEWEYAARAGTTTAYFFGDDPEELPDYAWYDENSEDRTRAVGLKEPSPWGLYDIYGNVAEWVQDEYHSNYNKAPTDGSEWTGGVDRRVFRGGSWASDDVNCRSADRDEISPGSRKEEIGFRIVMEV</sequence>
<evidence type="ECO:0000256" key="1">
    <source>
        <dbReference type="SAM" id="MobiDB-lite"/>
    </source>
</evidence>
<dbReference type="InterPro" id="IPR042095">
    <property type="entry name" value="SUMF_sf"/>
</dbReference>
<evidence type="ECO:0000313" key="4">
    <source>
        <dbReference type="Proteomes" id="UP000509594"/>
    </source>
</evidence>
<protein>
    <submittedName>
        <fullName evidence="3">Formylglycine-generating enzyme family protein</fullName>
    </submittedName>
</protein>
<feature type="domain" description="Sulfatase-modifying factor enzyme-like" evidence="2">
    <location>
        <begin position="57"/>
        <end position="275"/>
    </location>
</feature>
<dbReference type="PANTHER" id="PTHR23150">
    <property type="entry name" value="SULFATASE MODIFYING FACTOR 1, 2"/>
    <property type="match status" value="1"/>
</dbReference>
<dbReference type="GO" id="GO:0120147">
    <property type="term" value="F:formylglycine-generating oxidase activity"/>
    <property type="evidence" value="ECO:0007669"/>
    <property type="project" value="TreeGrafter"/>
</dbReference>
<dbReference type="EMBL" id="CP058215">
    <property type="protein sequence ID" value="QLC51271.1"/>
    <property type="molecule type" value="Genomic_DNA"/>
</dbReference>
<feature type="region of interest" description="Disordered" evidence="1">
    <location>
        <begin position="15"/>
        <end position="51"/>
    </location>
</feature>
<dbReference type="InterPro" id="IPR051043">
    <property type="entry name" value="Sulfatase_Mod_Factor_Kinase"/>
</dbReference>
<feature type="compositionally biased region" description="Acidic residues" evidence="1">
    <location>
        <begin position="18"/>
        <end position="46"/>
    </location>
</feature>
<dbReference type="SUPFAM" id="SSF56436">
    <property type="entry name" value="C-type lectin-like"/>
    <property type="match status" value="1"/>
</dbReference>
<reference evidence="3 4" key="1">
    <citation type="submission" date="2020-06" db="EMBL/GenBank/DDBJ databases">
        <title>Methanolobus halotolerans sp. nov., isolated from a saline lake Tus in Siberia.</title>
        <authorList>
            <person name="Shen Y."/>
            <person name="Chen S.-C."/>
            <person name="Lai M.-C."/>
            <person name="Huang H.-H."/>
            <person name="Chiu H.-H."/>
            <person name="Tang S.-L."/>
            <person name="Rogozin D.Y."/>
            <person name="Degermendzhy A.G."/>
        </authorList>
    </citation>
    <scope>NUCLEOTIDE SEQUENCE [LARGE SCALE GENOMIC DNA]</scope>
    <source>
        <strain evidence="3 4">DSM 21339</strain>
    </source>
</reference>
<dbReference type="Pfam" id="PF03781">
    <property type="entry name" value="FGE-sulfatase"/>
    <property type="match status" value="1"/>
</dbReference>
<dbReference type="AlphaFoldDB" id="A0A7D5E9Z5"/>
<dbReference type="Gene3D" id="3.90.1580.10">
    <property type="entry name" value="paralog of FGE (formylglycine-generating enzyme)"/>
    <property type="match status" value="1"/>
</dbReference>
<evidence type="ECO:0000313" key="3">
    <source>
        <dbReference type="EMBL" id="QLC51271.1"/>
    </source>
</evidence>
<dbReference type="KEGG" id="mzi:HWN40_07015"/>